<dbReference type="EMBL" id="KZ453045">
    <property type="protein sequence ID" value="PKA47858.1"/>
    <property type="molecule type" value="Genomic_DNA"/>
</dbReference>
<accession>A0A2H9ZX23</accession>
<evidence type="ECO:0000313" key="1">
    <source>
        <dbReference type="EMBL" id="PKA47858.1"/>
    </source>
</evidence>
<gene>
    <name evidence="1" type="ORF">AXF42_Ash019869</name>
</gene>
<protein>
    <submittedName>
        <fullName evidence="1">Uncharacterized protein</fullName>
    </submittedName>
</protein>
<keyword evidence="2" id="KW-1185">Reference proteome</keyword>
<name>A0A2H9ZX23_9ASPA</name>
<reference evidence="1 2" key="1">
    <citation type="journal article" date="2017" name="Nature">
        <title>The Apostasia genome and the evolution of orchids.</title>
        <authorList>
            <person name="Zhang G.Q."/>
            <person name="Liu K.W."/>
            <person name="Li Z."/>
            <person name="Lohaus R."/>
            <person name="Hsiao Y.Y."/>
            <person name="Niu S.C."/>
            <person name="Wang J.Y."/>
            <person name="Lin Y.C."/>
            <person name="Xu Q."/>
            <person name="Chen L.J."/>
            <person name="Yoshida K."/>
            <person name="Fujiwara S."/>
            <person name="Wang Z.W."/>
            <person name="Zhang Y.Q."/>
            <person name="Mitsuda N."/>
            <person name="Wang M."/>
            <person name="Liu G.H."/>
            <person name="Pecoraro L."/>
            <person name="Huang H.X."/>
            <person name="Xiao X.J."/>
            <person name="Lin M."/>
            <person name="Wu X.Y."/>
            <person name="Wu W.L."/>
            <person name="Chen Y.Y."/>
            <person name="Chang S.B."/>
            <person name="Sakamoto S."/>
            <person name="Ohme-Takagi M."/>
            <person name="Yagi M."/>
            <person name="Zeng S.J."/>
            <person name="Shen C.Y."/>
            <person name="Yeh C.M."/>
            <person name="Luo Y.B."/>
            <person name="Tsai W.C."/>
            <person name="Van de Peer Y."/>
            <person name="Liu Z.J."/>
        </authorList>
    </citation>
    <scope>NUCLEOTIDE SEQUENCE [LARGE SCALE GENOMIC DNA]</scope>
    <source>
        <strain evidence="2">cv. Shenzhen</strain>
        <tissue evidence="1">Stem</tissue>
    </source>
</reference>
<dbReference type="AlphaFoldDB" id="A0A2H9ZX23"/>
<organism evidence="1 2">
    <name type="scientific">Apostasia shenzhenica</name>
    <dbReference type="NCBI Taxonomy" id="1088818"/>
    <lineage>
        <taxon>Eukaryota</taxon>
        <taxon>Viridiplantae</taxon>
        <taxon>Streptophyta</taxon>
        <taxon>Embryophyta</taxon>
        <taxon>Tracheophyta</taxon>
        <taxon>Spermatophyta</taxon>
        <taxon>Magnoliopsida</taxon>
        <taxon>Liliopsida</taxon>
        <taxon>Asparagales</taxon>
        <taxon>Orchidaceae</taxon>
        <taxon>Apostasioideae</taxon>
        <taxon>Apostasia</taxon>
    </lineage>
</organism>
<dbReference type="Proteomes" id="UP000236161">
    <property type="component" value="Unassembled WGS sequence"/>
</dbReference>
<evidence type="ECO:0000313" key="2">
    <source>
        <dbReference type="Proteomes" id="UP000236161"/>
    </source>
</evidence>
<sequence>MLRLIANRNFFASNELRAGESRRRSFAARNKKLKHNGEEDVGVEELELDGGAEAEGCLDSADPFEDRTTFIDRRVSDLPDIAKQVDASTQLQGINRAGWWWRRSAAGDGRFRNGGRFSDDGWEGDGRFSDDGKRLQYEEIKYNERKAKGPIKHSVQRIVPFFSQE</sequence>
<proteinExistence type="predicted"/>